<name>A0A6N7ETE3_9GAMM</name>
<proteinExistence type="inferred from homology"/>
<dbReference type="GO" id="GO:0003755">
    <property type="term" value="F:peptidyl-prolyl cis-trans isomerase activity"/>
    <property type="evidence" value="ECO:0007669"/>
    <property type="project" value="UniProtKB-UniRule"/>
</dbReference>
<feature type="domain" description="PPIase FKBP-type" evidence="11">
    <location>
        <begin position="6"/>
        <end position="95"/>
    </location>
</feature>
<evidence type="ECO:0000256" key="10">
    <source>
        <dbReference type="RuleBase" id="RU003915"/>
    </source>
</evidence>
<dbReference type="AlphaFoldDB" id="A0A6N7ETE3"/>
<dbReference type="PANTHER" id="PTHR47861">
    <property type="entry name" value="FKBP-TYPE PEPTIDYL-PROLYL CIS-TRANS ISOMERASE SLYD"/>
    <property type="match status" value="1"/>
</dbReference>
<dbReference type="GO" id="GO:0005737">
    <property type="term" value="C:cytoplasm"/>
    <property type="evidence" value="ECO:0007669"/>
    <property type="project" value="UniProtKB-SubCell"/>
</dbReference>
<dbReference type="Proteomes" id="UP000471298">
    <property type="component" value="Unassembled WGS sequence"/>
</dbReference>
<dbReference type="InterPro" id="IPR001179">
    <property type="entry name" value="PPIase_FKBP_dom"/>
</dbReference>
<dbReference type="RefSeq" id="WP_152809190.1">
    <property type="nucleotide sequence ID" value="NZ_WHNW01000002.1"/>
</dbReference>
<keyword evidence="4" id="KW-0963">Cytoplasm</keyword>
<keyword evidence="6" id="KW-0143">Chaperone</keyword>
<dbReference type="PANTHER" id="PTHR47861:SF3">
    <property type="entry name" value="FKBP-TYPE PEPTIDYL-PROLYL CIS-TRANS ISOMERASE SLYD"/>
    <property type="match status" value="1"/>
</dbReference>
<dbReference type="InParanoid" id="A0A6N7ETE3"/>
<evidence type="ECO:0000256" key="7">
    <source>
        <dbReference type="ARBA" id="ARBA00023235"/>
    </source>
</evidence>
<evidence type="ECO:0000313" key="13">
    <source>
        <dbReference type="Proteomes" id="UP000471298"/>
    </source>
</evidence>
<dbReference type="EC" id="5.2.1.8" evidence="10"/>
<keyword evidence="13" id="KW-1185">Reference proteome</keyword>
<protein>
    <recommendedName>
        <fullName evidence="10">Peptidyl-prolyl cis-trans isomerase</fullName>
        <ecNumber evidence="10">5.2.1.8</ecNumber>
    </recommendedName>
</protein>
<evidence type="ECO:0000256" key="2">
    <source>
        <dbReference type="ARBA" id="ARBA00004496"/>
    </source>
</evidence>
<evidence type="ECO:0000256" key="8">
    <source>
        <dbReference type="ARBA" id="ARBA00037071"/>
    </source>
</evidence>
<keyword evidence="5 9" id="KW-0697">Rotamase</keyword>
<evidence type="ECO:0000256" key="1">
    <source>
        <dbReference type="ARBA" id="ARBA00000971"/>
    </source>
</evidence>
<evidence type="ECO:0000256" key="5">
    <source>
        <dbReference type="ARBA" id="ARBA00023110"/>
    </source>
</evidence>
<evidence type="ECO:0000256" key="4">
    <source>
        <dbReference type="ARBA" id="ARBA00022490"/>
    </source>
</evidence>
<dbReference type="FunCoup" id="A0A6N7ETE3">
    <property type="interactions" value="342"/>
</dbReference>
<keyword evidence="7 9" id="KW-0413">Isomerase</keyword>
<comment type="catalytic activity">
    <reaction evidence="1 9 10">
        <text>[protein]-peptidylproline (omega=180) = [protein]-peptidylproline (omega=0)</text>
        <dbReference type="Rhea" id="RHEA:16237"/>
        <dbReference type="Rhea" id="RHEA-COMP:10747"/>
        <dbReference type="Rhea" id="RHEA-COMP:10748"/>
        <dbReference type="ChEBI" id="CHEBI:83833"/>
        <dbReference type="ChEBI" id="CHEBI:83834"/>
        <dbReference type="EC" id="5.2.1.8"/>
    </reaction>
</comment>
<dbReference type="GO" id="GO:0042026">
    <property type="term" value="P:protein refolding"/>
    <property type="evidence" value="ECO:0007669"/>
    <property type="project" value="UniProtKB-ARBA"/>
</dbReference>
<dbReference type="Pfam" id="PF00254">
    <property type="entry name" value="FKBP_C"/>
    <property type="match status" value="1"/>
</dbReference>
<organism evidence="12 13">
    <name type="scientific">Ostreibacterium oceani</name>
    <dbReference type="NCBI Taxonomy" id="2654998"/>
    <lineage>
        <taxon>Bacteria</taxon>
        <taxon>Pseudomonadati</taxon>
        <taxon>Pseudomonadota</taxon>
        <taxon>Gammaproteobacteria</taxon>
        <taxon>Cardiobacteriales</taxon>
        <taxon>Ostreibacteriaceae</taxon>
        <taxon>Ostreibacterium</taxon>
    </lineage>
</organism>
<sequence length="161" mass="17071">MKISENCVVSIGYQLADEAGNAIEASRPDAPLEYLHGANNIIPGLENALTGKAAGETVQVRVEPEDAYGVVNDALKQSVPREAFVDVDEIAVGMQFQAQSDSGQVEVVTVIEVNDETVTIDTNHPLAGQVLHFDVDVLSVREATETEIAHGHVHSAGGCSH</sequence>
<comment type="subcellular location">
    <subcellularLocation>
        <location evidence="2">Cytoplasm</location>
    </subcellularLocation>
</comment>
<evidence type="ECO:0000256" key="9">
    <source>
        <dbReference type="PROSITE-ProRule" id="PRU00277"/>
    </source>
</evidence>
<dbReference type="SUPFAM" id="SSF54534">
    <property type="entry name" value="FKBP-like"/>
    <property type="match status" value="1"/>
</dbReference>
<evidence type="ECO:0000256" key="6">
    <source>
        <dbReference type="ARBA" id="ARBA00023186"/>
    </source>
</evidence>
<gene>
    <name evidence="12" type="ORF">GCU85_02980</name>
</gene>
<evidence type="ECO:0000256" key="3">
    <source>
        <dbReference type="ARBA" id="ARBA00006577"/>
    </source>
</evidence>
<comment type="similarity">
    <text evidence="3 10">Belongs to the FKBP-type PPIase family.</text>
</comment>
<comment type="function">
    <text evidence="8">Also involved in hydrogenase metallocenter assembly, probably by participating in the nickel insertion step. This function in hydrogenase biosynthesis requires chaperone activity and the presence of the metal-binding domain, but not PPIase activity.</text>
</comment>
<dbReference type="EMBL" id="WHNW01000002">
    <property type="protein sequence ID" value="MPV85702.1"/>
    <property type="molecule type" value="Genomic_DNA"/>
</dbReference>
<evidence type="ECO:0000259" key="11">
    <source>
        <dbReference type="PROSITE" id="PS50059"/>
    </source>
</evidence>
<evidence type="ECO:0000313" key="12">
    <source>
        <dbReference type="EMBL" id="MPV85702.1"/>
    </source>
</evidence>
<reference evidence="12 13" key="1">
    <citation type="submission" date="2019-10" db="EMBL/GenBank/DDBJ databases">
        <title>Cardiobacteriales fam. a chemoheterotrophic member of the order Cardiobacteriales, and proposal of Cardiobacteriales fam. nov.</title>
        <authorList>
            <person name="Wang C."/>
        </authorList>
    </citation>
    <scope>NUCLEOTIDE SEQUENCE [LARGE SCALE GENOMIC DNA]</scope>
    <source>
        <strain evidence="12 13">ML27</strain>
    </source>
</reference>
<dbReference type="Gene3D" id="3.10.50.40">
    <property type="match status" value="1"/>
</dbReference>
<accession>A0A6N7ETE3</accession>
<dbReference type="PROSITE" id="PS50059">
    <property type="entry name" value="FKBP_PPIASE"/>
    <property type="match status" value="1"/>
</dbReference>
<comment type="caution">
    <text evidence="12">The sequence shown here is derived from an EMBL/GenBank/DDBJ whole genome shotgun (WGS) entry which is preliminary data.</text>
</comment>
<dbReference type="InterPro" id="IPR046357">
    <property type="entry name" value="PPIase_dom_sf"/>
</dbReference>